<name>A0A1H3LM52_9BACT</name>
<evidence type="ECO:0000313" key="1">
    <source>
        <dbReference type="EMBL" id="SDY65058.1"/>
    </source>
</evidence>
<gene>
    <name evidence="1" type="ORF">SAMN05444412_102107</name>
</gene>
<sequence>MQPMNKIEDHKTLWKQRITLMMVLLFCSLISGVEYFPQEDATASVEVSSDPDASSDAQTFLNVAVDAVVPFVTTLSQQIFYLIYENISLASQISFEVPSSTPFTNPFLKILFERIISPNAP</sequence>
<dbReference type="EMBL" id="FNQC01000002">
    <property type="protein sequence ID" value="SDY65058.1"/>
    <property type="molecule type" value="Genomic_DNA"/>
</dbReference>
<proteinExistence type="predicted"/>
<keyword evidence="2" id="KW-1185">Reference proteome</keyword>
<evidence type="ECO:0000313" key="2">
    <source>
        <dbReference type="Proteomes" id="UP000199663"/>
    </source>
</evidence>
<accession>A0A1H3LM52</accession>
<dbReference type="Proteomes" id="UP000199663">
    <property type="component" value="Unassembled WGS sequence"/>
</dbReference>
<reference evidence="1 2" key="1">
    <citation type="submission" date="2016-10" db="EMBL/GenBank/DDBJ databases">
        <authorList>
            <person name="Varghese N."/>
            <person name="Submissions S."/>
        </authorList>
    </citation>
    <scope>NUCLEOTIDE SEQUENCE [LARGE SCALE GENOMIC DNA]</scope>
    <source>
        <strain evidence="1 2">DSM 17997</strain>
    </source>
</reference>
<protein>
    <submittedName>
        <fullName evidence="1">Uncharacterized protein</fullName>
    </submittedName>
</protein>
<organism evidence="1 2">
    <name type="scientific">Rhodonellum ikkaensis</name>
    <dbReference type="NCBI Taxonomy" id="336829"/>
    <lineage>
        <taxon>Bacteria</taxon>
        <taxon>Pseudomonadati</taxon>
        <taxon>Bacteroidota</taxon>
        <taxon>Cytophagia</taxon>
        <taxon>Cytophagales</taxon>
        <taxon>Cytophagaceae</taxon>
        <taxon>Rhodonellum</taxon>
    </lineage>
</organism>
<comment type="caution">
    <text evidence="1">The sequence shown here is derived from an EMBL/GenBank/DDBJ whole genome shotgun (WGS) entry which is preliminary data.</text>
</comment>